<comment type="caution">
    <text evidence="2">The sequence shown here is derived from an EMBL/GenBank/DDBJ whole genome shotgun (WGS) entry which is preliminary data.</text>
</comment>
<gene>
    <name evidence="2" type="ORF">O3P69_002091</name>
</gene>
<accession>A0AAW0V4M9</accession>
<dbReference type="AlphaFoldDB" id="A0AAW0V4M9"/>
<dbReference type="Proteomes" id="UP001487740">
    <property type="component" value="Unassembled WGS sequence"/>
</dbReference>
<dbReference type="InterPro" id="IPR036397">
    <property type="entry name" value="RNaseH_sf"/>
</dbReference>
<dbReference type="GO" id="GO:0003676">
    <property type="term" value="F:nucleic acid binding"/>
    <property type="evidence" value="ECO:0007669"/>
    <property type="project" value="InterPro"/>
</dbReference>
<dbReference type="Gene3D" id="3.30.420.10">
    <property type="entry name" value="Ribonuclease H-like superfamily/Ribonuclease H"/>
    <property type="match status" value="1"/>
</dbReference>
<proteinExistence type="predicted"/>
<feature type="region of interest" description="Disordered" evidence="1">
    <location>
        <begin position="169"/>
        <end position="196"/>
    </location>
</feature>
<organism evidence="2 3">
    <name type="scientific">Scylla paramamosain</name>
    <name type="common">Mud crab</name>
    <dbReference type="NCBI Taxonomy" id="85552"/>
    <lineage>
        <taxon>Eukaryota</taxon>
        <taxon>Metazoa</taxon>
        <taxon>Ecdysozoa</taxon>
        <taxon>Arthropoda</taxon>
        <taxon>Crustacea</taxon>
        <taxon>Multicrustacea</taxon>
        <taxon>Malacostraca</taxon>
        <taxon>Eumalacostraca</taxon>
        <taxon>Eucarida</taxon>
        <taxon>Decapoda</taxon>
        <taxon>Pleocyemata</taxon>
        <taxon>Brachyura</taxon>
        <taxon>Eubrachyura</taxon>
        <taxon>Portunoidea</taxon>
        <taxon>Portunidae</taxon>
        <taxon>Portuninae</taxon>
        <taxon>Scylla</taxon>
    </lineage>
</organism>
<reference evidence="2 3" key="1">
    <citation type="submission" date="2023-03" db="EMBL/GenBank/DDBJ databases">
        <title>High-quality genome of Scylla paramamosain provides insights in environmental adaptation.</title>
        <authorList>
            <person name="Zhang L."/>
        </authorList>
    </citation>
    <scope>NUCLEOTIDE SEQUENCE [LARGE SCALE GENOMIC DNA]</scope>
    <source>
        <strain evidence="2">LZ_2023a</strain>
        <tissue evidence="2">Muscle</tissue>
    </source>
</reference>
<feature type="region of interest" description="Disordered" evidence="1">
    <location>
        <begin position="32"/>
        <end position="61"/>
    </location>
</feature>
<protein>
    <recommendedName>
        <fullName evidence="4">Transposase</fullName>
    </recommendedName>
</protein>
<evidence type="ECO:0008006" key="4">
    <source>
        <dbReference type="Google" id="ProtNLM"/>
    </source>
</evidence>
<evidence type="ECO:0000313" key="2">
    <source>
        <dbReference type="EMBL" id="KAK8407293.1"/>
    </source>
</evidence>
<feature type="compositionally biased region" description="Pro residues" evidence="1">
    <location>
        <begin position="33"/>
        <end position="43"/>
    </location>
</feature>
<sequence length="196" mass="20735">MRGCGREAAAGSSTNKIAGRAESHFLTCLTISPAPPRSAPPRAPTHLLTTSRTSATGGRARTVQLKTHRSSLTHQGCVRFCSRPVPPTSGLGPASAVPTARRVKFAKEYKDWDITAWRMVLWTDEAIFCISESKGKKVWKSPAASACDPRLTLPLAPCTCRPAPALPLTTATNVSPAPSRSSPPLSAPPCALQPVT</sequence>
<dbReference type="EMBL" id="JARAKH010000001">
    <property type="protein sequence ID" value="KAK8407293.1"/>
    <property type="molecule type" value="Genomic_DNA"/>
</dbReference>
<name>A0AAW0V4M9_SCYPA</name>
<feature type="compositionally biased region" description="Polar residues" evidence="1">
    <location>
        <begin position="47"/>
        <end position="56"/>
    </location>
</feature>
<keyword evidence="3" id="KW-1185">Reference proteome</keyword>
<feature type="compositionally biased region" description="Low complexity" evidence="1">
    <location>
        <begin position="175"/>
        <end position="196"/>
    </location>
</feature>
<evidence type="ECO:0000313" key="3">
    <source>
        <dbReference type="Proteomes" id="UP001487740"/>
    </source>
</evidence>
<evidence type="ECO:0000256" key="1">
    <source>
        <dbReference type="SAM" id="MobiDB-lite"/>
    </source>
</evidence>